<dbReference type="Pfam" id="PF10134">
    <property type="entry name" value="RPA"/>
    <property type="match status" value="1"/>
</dbReference>
<reference evidence="1" key="1">
    <citation type="journal article" date="2014" name="Int. J. Syst. Evol. Microbiol.">
        <title>Complete genome sequence of Corynebacterium casei LMG S-19264T (=DSM 44701T), isolated from a smear-ripened cheese.</title>
        <authorList>
            <consortium name="US DOE Joint Genome Institute (JGI-PGF)"/>
            <person name="Walter F."/>
            <person name="Albersmeier A."/>
            <person name="Kalinowski J."/>
            <person name="Ruckert C."/>
        </authorList>
    </citation>
    <scope>NUCLEOTIDE SEQUENCE</scope>
    <source>
        <strain evidence="1">KCTC 12870</strain>
    </source>
</reference>
<keyword evidence="2" id="KW-1185">Reference proteome</keyword>
<dbReference type="RefSeq" id="WP_189517032.1">
    <property type="nucleotide sequence ID" value="NZ_BMXG01000027.1"/>
</dbReference>
<proteinExistence type="predicted"/>
<name>A0A8J3DIJ8_9BACT</name>
<gene>
    <name evidence="1" type="ORF">GCM10007047_31570</name>
</gene>
<dbReference type="InterPro" id="IPR018777">
    <property type="entry name" value="Replication_initiator_prot_A"/>
</dbReference>
<dbReference type="EMBL" id="BMXG01000027">
    <property type="protein sequence ID" value="GHC11908.1"/>
    <property type="molecule type" value="Genomic_DNA"/>
</dbReference>
<dbReference type="AlphaFoldDB" id="A0A8J3DIJ8"/>
<organism evidence="1 2">
    <name type="scientific">Cerasicoccus arenae</name>
    <dbReference type="NCBI Taxonomy" id="424488"/>
    <lineage>
        <taxon>Bacteria</taxon>
        <taxon>Pseudomonadati</taxon>
        <taxon>Verrucomicrobiota</taxon>
        <taxon>Opitutia</taxon>
        <taxon>Puniceicoccales</taxon>
        <taxon>Cerasicoccaceae</taxon>
        <taxon>Cerasicoccus</taxon>
    </lineage>
</organism>
<evidence type="ECO:0000313" key="2">
    <source>
        <dbReference type="Proteomes" id="UP000642829"/>
    </source>
</evidence>
<evidence type="ECO:0000313" key="1">
    <source>
        <dbReference type="EMBL" id="GHC11908.1"/>
    </source>
</evidence>
<reference evidence="1" key="2">
    <citation type="submission" date="2020-09" db="EMBL/GenBank/DDBJ databases">
        <authorList>
            <person name="Sun Q."/>
            <person name="Kim S."/>
        </authorList>
    </citation>
    <scope>NUCLEOTIDE SEQUENCE</scope>
    <source>
        <strain evidence="1">KCTC 12870</strain>
    </source>
</reference>
<dbReference type="Proteomes" id="UP000642829">
    <property type="component" value="Unassembled WGS sequence"/>
</dbReference>
<protein>
    <recommendedName>
        <fullName evidence="3">Replication initiator protein A</fullName>
    </recommendedName>
</protein>
<comment type="caution">
    <text evidence="1">The sequence shown here is derived from an EMBL/GenBank/DDBJ whole genome shotgun (WGS) entry which is preliminary data.</text>
</comment>
<evidence type="ECO:0008006" key="3">
    <source>
        <dbReference type="Google" id="ProtNLM"/>
    </source>
</evidence>
<sequence length="310" mass="36855">MLRPIKRNRQLDLFIPLPGAVAPKAQQELMMRSWMSLAKQGRSTPIEHHYDNQWVRITGDSENGIATIWDHDLLIYFVSQWREAQNRGLETSNYVHFTPYDYWTWLGLNRGGGRDYHLLKDQMRRLHTTHIETNFAWTEEGEGTRKQIHKHTHQFNWVQEWRYHEINGVVRGIEAQLPEWFYRAALDEKSVLTISEEYFRLTSGLERWLYLYCRKAAGRQRHGWQIRFRLLYEYSQLKSPYKRFAQILRKIIAQPRQIPEYTLREITNPRGESVLQILRIDQELNAPLLGTNSGLMATSSPAFLDDDIRV</sequence>
<accession>A0A8J3DIJ8</accession>